<dbReference type="eggNOG" id="ENOG50349XA">
    <property type="taxonomic scope" value="Bacteria"/>
</dbReference>
<evidence type="ECO:0000313" key="2">
    <source>
        <dbReference type="Proteomes" id="UP000000546"/>
    </source>
</evidence>
<dbReference type="EMBL" id="CP000082">
    <property type="protein sequence ID" value="AAZ18869.1"/>
    <property type="molecule type" value="Genomic_DNA"/>
</dbReference>
<keyword evidence="2" id="KW-1185">Reference proteome</keyword>
<organism evidence="1 2">
    <name type="scientific">Psychrobacter arcticus (strain DSM 17307 / VKM B-2377 / 273-4)</name>
    <dbReference type="NCBI Taxonomy" id="259536"/>
    <lineage>
        <taxon>Bacteria</taxon>
        <taxon>Pseudomonadati</taxon>
        <taxon>Pseudomonadota</taxon>
        <taxon>Gammaproteobacteria</taxon>
        <taxon>Moraxellales</taxon>
        <taxon>Moraxellaceae</taxon>
        <taxon>Psychrobacter</taxon>
    </lineage>
</organism>
<accession>Q4FSY9</accession>
<dbReference type="KEGG" id="par:Psyc_1016"/>
<protein>
    <submittedName>
        <fullName evidence="1">Uncharacterized protein</fullName>
    </submittedName>
</protein>
<evidence type="ECO:0000313" key="1">
    <source>
        <dbReference type="EMBL" id="AAZ18869.1"/>
    </source>
</evidence>
<name>Q4FSY9_PSYA2</name>
<dbReference type="Proteomes" id="UP000000546">
    <property type="component" value="Chromosome"/>
</dbReference>
<dbReference type="STRING" id="259536.Psyc_1016"/>
<reference evidence="1 2" key="1">
    <citation type="journal article" date="2010" name="Appl. Environ. Microbiol.">
        <title>The genome sequence of Psychrobacter arcticus 273-4, a psychroactive Siberian permafrost bacterium, reveals mechanisms for adaptation to low-temperature growth.</title>
        <authorList>
            <person name="Ayala-del-Rio H.L."/>
            <person name="Chain P.S."/>
            <person name="Grzymski J.J."/>
            <person name="Ponder M.A."/>
            <person name="Ivanova N."/>
            <person name="Bergholz P.W."/>
            <person name="Di Bartolo G."/>
            <person name="Hauser L."/>
            <person name="Land M."/>
            <person name="Bakermans C."/>
            <person name="Rodrigues D."/>
            <person name="Klappenbach J."/>
            <person name="Zarka D."/>
            <person name="Larimer F."/>
            <person name="Richardson P."/>
            <person name="Murray A."/>
            <person name="Thomashow M."/>
            <person name="Tiedje J.M."/>
        </authorList>
    </citation>
    <scope>NUCLEOTIDE SEQUENCE [LARGE SCALE GENOMIC DNA]</scope>
    <source>
        <strain evidence="2">DSM 17307 / VKM B-2377 / 273-4</strain>
    </source>
</reference>
<proteinExistence type="predicted"/>
<dbReference type="HOGENOM" id="CLU_1936335_0_0_6"/>
<sequence>MTEYTHRMTLVVPELLMPQANQLALIAGESPDDVNTFTQADWQDTSGNLYAVCSTVVKPIVLSLLTTPIADSTLTAEGADAVLAQEAMDKLVVYAGGVLAAVDKIIVGIDIDPDELFGAVGLSAVEMIGV</sequence>
<gene>
    <name evidence="1" type="ordered locus">Psyc_1016</name>
</gene>
<dbReference type="AlphaFoldDB" id="Q4FSY9"/>